<name>A0A7X3MJ86_9FIRM</name>
<feature type="transmembrane region" description="Helical" evidence="7">
    <location>
        <begin position="773"/>
        <end position="799"/>
    </location>
</feature>
<dbReference type="InterPro" id="IPR050250">
    <property type="entry name" value="Macrolide_Exporter_MacB"/>
</dbReference>
<organism evidence="9 10">
    <name type="scientific">Sporofaciens musculi</name>
    <dbReference type="NCBI Taxonomy" id="2681861"/>
    <lineage>
        <taxon>Bacteria</taxon>
        <taxon>Bacillati</taxon>
        <taxon>Bacillota</taxon>
        <taxon>Clostridia</taxon>
        <taxon>Lachnospirales</taxon>
        <taxon>Lachnospiraceae</taxon>
        <taxon>Sporofaciens</taxon>
    </lineage>
</organism>
<feature type="transmembrane region" description="Helical" evidence="7">
    <location>
        <begin position="27"/>
        <end position="47"/>
    </location>
</feature>
<feature type="transmembrane region" description="Helical" evidence="7">
    <location>
        <begin position="271"/>
        <end position="296"/>
    </location>
</feature>
<evidence type="ECO:0000256" key="6">
    <source>
        <dbReference type="ARBA" id="ARBA00038076"/>
    </source>
</evidence>
<feature type="domain" description="ABC3 transporter permease C-terminal" evidence="8">
    <location>
        <begin position="724"/>
        <end position="838"/>
    </location>
</feature>
<keyword evidence="3 7" id="KW-0812">Transmembrane</keyword>
<dbReference type="Pfam" id="PF02687">
    <property type="entry name" value="FtsX"/>
    <property type="match status" value="2"/>
</dbReference>
<feature type="transmembrane region" description="Helical" evidence="7">
    <location>
        <begin position="360"/>
        <end position="382"/>
    </location>
</feature>
<dbReference type="AlphaFoldDB" id="A0A7X3MJ86"/>
<evidence type="ECO:0000256" key="7">
    <source>
        <dbReference type="SAM" id="Phobius"/>
    </source>
</evidence>
<dbReference type="RefSeq" id="WP_159752738.1">
    <property type="nucleotide sequence ID" value="NZ_CASSPE010000007.1"/>
</dbReference>
<feature type="transmembrane region" description="Helical" evidence="7">
    <location>
        <begin position="723"/>
        <end position="746"/>
    </location>
</feature>
<keyword evidence="4 7" id="KW-1133">Transmembrane helix</keyword>
<evidence type="ECO:0000259" key="8">
    <source>
        <dbReference type="Pfam" id="PF02687"/>
    </source>
</evidence>
<dbReference type="PANTHER" id="PTHR30572:SF4">
    <property type="entry name" value="ABC TRANSPORTER PERMEASE YTRF"/>
    <property type="match status" value="1"/>
</dbReference>
<dbReference type="PANTHER" id="PTHR30572">
    <property type="entry name" value="MEMBRANE COMPONENT OF TRANSPORTER-RELATED"/>
    <property type="match status" value="1"/>
</dbReference>
<keyword evidence="5 7" id="KW-0472">Membrane</keyword>
<feature type="transmembrane region" description="Helical" evidence="7">
    <location>
        <begin position="433"/>
        <end position="452"/>
    </location>
</feature>
<dbReference type="GO" id="GO:0022857">
    <property type="term" value="F:transmembrane transporter activity"/>
    <property type="evidence" value="ECO:0007669"/>
    <property type="project" value="TreeGrafter"/>
</dbReference>
<reference evidence="9 10" key="1">
    <citation type="submission" date="2019-12" db="EMBL/GenBank/DDBJ databases">
        <title>Sporaefaciens musculi gen. nov., sp. nov., a novel bacterium isolated from the caecum of an obese mouse.</title>
        <authorList>
            <person name="Rasmussen T.S."/>
            <person name="Streidl T."/>
            <person name="Hitch T.C.A."/>
            <person name="Wortmann E."/>
            <person name="Deptula P."/>
            <person name="Hansen M."/>
            <person name="Nielsen D.S."/>
            <person name="Clavel T."/>
            <person name="Vogensen F.K."/>
        </authorList>
    </citation>
    <scope>NUCLEOTIDE SEQUENCE [LARGE SCALE GENOMIC DNA]</scope>
    <source>
        <strain evidence="9 10">WCA-9-b2</strain>
    </source>
</reference>
<protein>
    <submittedName>
        <fullName evidence="9">FtsX-like permease family protein</fullName>
    </submittedName>
</protein>
<evidence type="ECO:0000313" key="10">
    <source>
        <dbReference type="Proteomes" id="UP000460412"/>
    </source>
</evidence>
<dbReference type="EMBL" id="WUQX01000001">
    <property type="protein sequence ID" value="MXP77419.1"/>
    <property type="molecule type" value="Genomic_DNA"/>
</dbReference>
<dbReference type="Proteomes" id="UP000460412">
    <property type="component" value="Unassembled WGS sequence"/>
</dbReference>
<dbReference type="GO" id="GO:0005886">
    <property type="term" value="C:plasma membrane"/>
    <property type="evidence" value="ECO:0007669"/>
    <property type="project" value="UniProtKB-SubCell"/>
</dbReference>
<evidence type="ECO:0000256" key="4">
    <source>
        <dbReference type="ARBA" id="ARBA00022989"/>
    </source>
</evidence>
<comment type="similarity">
    <text evidence="6">Belongs to the ABC-4 integral membrane protein family.</text>
</comment>
<evidence type="ECO:0000256" key="5">
    <source>
        <dbReference type="ARBA" id="ARBA00023136"/>
    </source>
</evidence>
<proteinExistence type="inferred from homology"/>
<keyword evidence="10" id="KW-1185">Reference proteome</keyword>
<evidence type="ECO:0000256" key="3">
    <source>
        <dbReference type="ARBA" id="ARBA00022692"/>
    </source>
</evidence>
<feature type="domain" description="ABC3 transporter permease C-terminal" evidence="8">
    <location>
        <begin position="275"/>
        <end position="392"/>
    </location>
</feature>
<dbReference type="InterPro" id="IPR003838">
    <property type="entry name" value="ABC3_permease_C"/>
</dbReference>
<feature type="transmembrane region" description="Helical" evidence="7">
    <location>
        <begin position="811"/>
        <end position="833"/>
    </location>
</feature>
<evidence type="ECO:0000256" key="1">
    <source>
        <dbReference type="ARBA" id="ARBA00004651"/>
    </source>
</evidence>
<evidence type="ECO:0000313" key="9">
    <source>
        <dbReference type="EMBL" id="MXP77419.1"/>
    </source>
</evidence>
<sequence>MKKTANEQQGMVGILTMRSLKKNRGRNLVAVLAVIMTTMMFTTLFTLTQSLGKTMTEMYLHQSGTSAHATCKEITDDQIEKIAAHPDVKKIGRSIVVGVAENQSIAGRQVEIRYASEQYARDDFAYPSVGRMPQNSGEIALDTLTLQRLGGDCELGEQVTLMWKKDYKSDEMTESTFTLCGFWEGNLSTYASMAWVSEEFALQACGGAEKPQDGQFCGMRMTGISFSDTKNIEEKTAKVLSDCGLNELEFNMNLAYSDEVQKSILTENLSMYGGMALVFIAGYLIIFNIFQISVASDIQFYGKLKTLGMTKRQLRRMILGQGCLVSLAGIPAGLLLGYLLGIRLFPILVSSPEMDVLVSANPIIFIGSALFALATVLSSCLLPARAAGKVSPVEALRYTDRDGGSKRKSRKSENGASLFGMAWANLWRNRKRTVLVVGSLTLGMVLMSFFYAKNASFDMEKYLIEYAAADFQIDDATNERVSGYDPASPTIDISLIGDISKLEGLEETGRLYSREISMPVSQQACENFKTFYTEETLEDFASFDPTFSEWKKKYDEMLSGGEAVHTVYGADGLILEAAVDKQYVAAGEYDAEKFAGGEYVLAIGPSAEGEELLPTYSVGEKLQIEGREFTVMAVLLPLSPMVKGTRAVFDIPLVIPADTFTQLWQESNLRKFYFNVADSQTKSASELLKEYQQTKAAGMNIVSRKSIEEQYEAETRSSAVTGYAISVVIALVGILNFVNSMVTAIISRKKEFAMIQSVGMTKRQLRRLLTFEGLYYAGMTLAVSYVLSVVVVGVLVRALVADGYSTFRFTLLPLIGCTPFLLALAVLIPYICFKNLEKQSVVERLRMAD</sequence>
<accession>A0A7X3MJ86</accession>
<gene>
    <name evidence="9" type="ORF">GN277_19185</name>
</gene>
<keyword evidence="2" id="KW-1003">Cell membrane</keyword>
<comment type="caution">
    <text evidence="9">The sequence shown here is derived from an EMBL/GenBank/DDBJ whole genome shotgun (WGS) entry which is preliminary data.</text>
</comment>
<comment type="subcellular location">
    <subcellularLocation>
        <location evidence="1">Cell membrane</location>
        <topology evidence="1">Multi-pass membrane protein</topology>
    </subcellularLocation>
</comment>
<evidence type="ECO:0000256" key="2">
    <source>
        <dbReference type="ARBA" id="ARBA00022475"/>
    </source>
</evidence>
<feature type="transmembrane region" description="Helical" evidence="7">
    <location>
        <begin position="317"/>
        <end position="340"/>
    </location>
</feature>